<comment type="caution">
    <text evidence="2">The sequence shown here is derived from an EMBL/GenBank/DDBJ whole genome shotgun (WGS) entry which is preliminary data.</text>
</comment>
<evidence type="ECO:0000313" key="3">
    <source>
        <dbReference type="Proteomes" id="UP000239731"/>
    </source>
</evidence>
<dbReference type="Proteomes" id="UP000239731">
    <property type="component" value="Unassembled WGS sequence"/>
</dbReference>
<accession>A0A2T0I6P2</accession>
<reference evidence="2 3" key="1">
    <citation type="submission" date="2018-03" db="EMBL/GenBank/DDBJ databases">
        <title>Blue discolouration in mozzarella cheese caused by Pseudomonas fluorescens.</title>
        <authorList>
            <person name="Chiesa F."/>
            <person name="Dalmasso A."/>
            <person name="Lomonaco S."/>
        </authorList>
    </citation>
    <scope>NUCLEOTIDE SEQUENCE [LARGE SCALE GENOMIC DNA]</scope>
    <source>
        <strain evidence="2 3">11293</strain>
    </source>
</reference>
<proteinExistence type="predicted"/>
<organism evidence="2 3">
    <name type="scientific">Pseudomonas fluorescens</name>
    <dbReference type="NCBI Taxonomy" id="294"/>
    <lineage>
        <taxon>Bacteria</taxon>
        <taxon>Pseudomonadati</taxon>
        <taxon>Pseudomonadota</taxon>
        <taxon>Gammaproteobacteria</taxon>
        <taxon>Pseudomonadales</taxon>
        <taxon>Pseudomonadaceae</taxon>
        <taxon>Pseudomonas</taxon>
    </lineage>
</organism>
<dbReference type="Pfam" id="PF23840">
    <property type="entry name" value="Phage_tail_terminator"/>
    <property type="match status" value="1"/>
</dbReference>
<sequence length="196" mass="21519">MRVTPIVAQLRQYCPGFAGRVAGGIDFEAVAASAKLSRPSAYVIPIGDKAGVNTIQTGVQQDISDKFDVVLVLDTQDERGQEAADLVHVFRAELWRALIGWKPGPEYDLIEYEGGELISINRNRTIYRFTFASDFQLGRNTSAEPAETWHEYELDGLPPFTGMTINMDCIDPADPNVQSPGPDGRIEAKFSGDVTP</sequence>
<evidence type="ECO:0000313" key="2">
    <source>
        <dbReference type="EMBL" id="PRW90942.1"/>
    </source>
</evidence>
<protein>
    <recommendedName>
        <fullName evidence="4">Phage protein</fullName>
    </recommendedName>
</protein>
<dbReference type="AlphaFoldDB" id="A0A2T0I6P2"/>
<dbReference type="RefSeq" id="WP_106118188.1">
    <property type="nucleotide sequence ID" value="NZ_PVUH01000011.1"/>
</dbReference>
<dbReference type="EMBL" id="PVUH01000011">
    <property type="protein sequence ID" value="PRW90942.1"/>
    <property type="molecule type" value="Genomic_DNA"/>
</dbReference>
<evidence type="ECO:0000256" key="1">
    <source>
        <dbReference type="SAM" id="MobiDB-lite"/>
    </source>
</evidence>
<name>A0A2T0I6P2_PSEFL</name>
<gene>
    <name evidence="2" type="ORF">C7A10_18105</name>
</gene>
<feature type="region of interest" description="Disordered" evidence="1">
    <location>
        <begin position="173"/>
        <end position="196"/>
    </location>
</feature>
<evidence type="ECO:0008006" key="4">
    <source>
        <dbReference type="Google" id="ProtNLM"/>
    </source>
</evidence>
<dbReference type="InterPro" id="IPR056912">
    <property type="entry name" value="Phage_JBD30_tail_term-like"/>
</dbReference>